<sequence>MQSLSRPTARPPRLASWTAPRPTPPTRLPVAAAQRKRDASPASSGSWDDVQPPYKTLSGTTSSTAIVRAPTAGPSAPTDRRGELLDDGAAGDSPGNSSPSPFTALLRWWAELPAQYKITVATSLSFVICNMDKVNISVAILAMSRDFGWSPTISGLVQSSFFYGYLLSQIPGGYASSLLGGRKVLPAGVAVWSAATAAVPVLAGTLPGLFLSRALVGLGEGVAPSAATDIVARSIPTEQRSRAISFVFGGLHVGSLLGLLIAPACIERFGWPSVFYLFGGVGLLWTVWWERLMVEVTAQDPELGAALLGSGGTSNTAKQEGQAEADSGTAGHGGHGGVIDAKQPVPWRAFLRNPPLRALGYTHFCNNWFHYTMLAWMPTYFTDALSLDLSHAAQVSLLPPIAAIAASALAGPSADALIARGVPVVTVRKAAQSIAFLGPAACLLAASQLEGSLASVALVTMSLGLASFSLAGLYCNHADLSPRYASVLLGMTNTSGALPGIVGVAFTGLLFDFTGSWGWSLFAPSIFFFLTGTAAYLKWGSASPQDYGEVSNSEPFAVERWLGLAKSTDDDKADKLE</sequence>
<feature type="transmembrane region" description="Helical" evidence="9">
    <location>
        <begin position="453"/>
        <end position="475"/>
    </location>
</feature>
<evidence type="ECO:0000256" key="9">
    <source>
        <dbReference type="SAM" id="Phobius"/>
    </source>
</evidence>
<dbReference type="PANTHER" id="PTHR11662:SF243">
    <property type="entry name" value="ANION TRANSPORTER 6, CHLOROPLASTIC-RELATED"/>
    <property type="match status" value="1"/>
</dbReference>
<dbReference type="InterPro" id="IPR036259">
    <property type="entry name" value="MFS_trans_sf"/>
</dbReference>
<dbReference type="GO" id="GO:0005315">
    <property type="term" value="F:phosphate transmembrane transporter activity"/>
    <property type="evidence" value="ECO:0007669"/>
    <property type="project" value="UniProtKB-ARBA"/>
</dbReference>
<dbReference type="InterPro" id="IPR020846">
    <property type="entry name" value="MFS_dom"/>
</dbReference>
<evidence type="ECO:0000259" key="10">
    <source>
        <dbReference type="PROSITE" id="PS50850"/>
    </source>
</evidence>
<dbReference type="PANTHER" id="PTHR11662">
    <property type="entry name" value="SOLUTE CARRIER FAMILY 17"/>
    <property type="match status" value="1"/>
</dbReference>
<keyword evidence="5 9" id="KW-1133">Transmembrane helix</keyword>
<feature type="region of interest" description="Disordered" evidence="8">
    <location>
        <begin position="1"/>
        <end position="98"/>
    </location>
</feature>
<feature type="transmembrane region" description="Helical" evidence="9">
    <location>
        <begin position="269"/>
        <end position="289"/>
    </location>
</feature>
<reference evidence="11" key="2">
    <citation type="submission" date="2020-11" db="EMBL/GenBank/DDBJ databases">
        <authorList>
            <person name="Cecchin M."/>
            <person name="Marcolungo L."/>
            <person name="Rossato M."/>
            <person name="Girolomoni L."/>
            <person name="Cosentino E."/>
            <person name="Cuine S."/>
            <person name="Li-Beisson Y."/>
            <person name="Delledonne M."/>
            <person name="Ballottari M."/>
        </authorList>
    </citation>
    <scope>NUCLEOTIDE SEQUENCE</scope>
    <source>
        <strain evidence="11">211/11P</strain>
        <tissue evidence="11">Whole cell</tissue>
    </source>
</reference>
<dbReference type="Pfam" id="PF07690">
    <property type="entry name" value="MFS_1"/>
    <property type="match status" value="1"/>
</dbReference>
<keyword evidence="2" id="KW-0813">Transport</keyword>
<dbReference type="OrthoDB" id="2250022at2759"/>
<feature type="domain" description="Major facilitator superfamily (MFS) profile" evidence="10">
    <location>
        <begin position="118"/>
        <end position="543"/>
    </location>
</feature>
<keyword evidence="4" id="KW-0769">Symport</keyword>
<proteinExistence type="inferred from homology"/>
<feature type="transmembrane region" description="Helical" evidence="9">
    <location>
        <begin position="243"/>
        <end position="263"/>
    </location>
</feature>
<dbReference type="InterPro" id="IPR050382">
    <property type="entry name" value="MFS_Na/Anion_cotransporter"/>
</dbReference>
<keyword evidence="6 9" id="KW-0472">Membrane</keyword>
<organism evidence="11 12">
    <name type="scientific">Chlorella vulgaris</name>
    <name type="common">Green alga</name>
    <dbReference type="NCBI Taxonomy" id="3077"/>
    <lineage>
        <taxon>Eukaryota</taxon>
        <taxon>Viridiplantae</taxon>
        <taxon>Chlorophyta</taxon>
        <taxon>core chlorophytes</taxon>
        <taxon>Trebouxiophyceae</taxon>
        <taxon>Chlorellales</taxon>
        <taxon>Chlorellaceae</taxon>
        <taxon>Chlorella clade</taxon>
        <taxon>Chlorella</taxon>
    </lineage>
</organism>
<dbReference type="InterPro" id="IPR044777">
    <property type="entry name" value="SLC17A9-like"/>
</dbReference>
<dbReference type="CDD" id="cd17380">
    <property type="entry name" value="MFS_SLC17A9_like"/>
    <property type="match status" value="1"/>
</dbReference>
<keyword evidence="12" id="KW-1185">Reference proteome</keyword>
<dbReference type="Gene3D" id="1.20.1250.20">
    <property type="entry name" value="MFS general substrate transporter like domains"/>
    <property type="match status" value="2"/>
</dbReference>
<dbReference type="Proteomes" id="UP001055712">
    <property type="component" value="Unassembled WGS sequence"/>
</dbReference>
<comment type="similarity">
    <text evidence="7">Belongs to the major facilitator superfamily. Sodium/anion cotransporter (TC 2.A.1.14) family.</text>
</comment>
<dbReference type="InterPro" id="IPR011701">
    <property type="entry name" value="MFS"/>
</dbReference>
<feature type="region of interest" description="Disordered" evidence="8">
    <location>
        <begin position="309"/>
        <end position="338"/>
    </location>
</feature>
<evidence type="ECO:0000256" key="5">
    <source>
        <dbReference type="ARBA" id="ARBA00022989"/>
    </source>
</evidence>
<evidence type="ECO:0000256" key="4">
    <source>
        <dbReference type="ARBA" id="ARBA00022847"/>
    </source>
</evidence>
<evidence type="ECO:0000256" key="3">
    <source>
        <dbReference type="ARBA" id="ARBA00022692"/>
    </source>
</evidence>
<dbReference type="FunFam" id="1.20.1250.20:FF:000272">
    <property type="entry name" value="Probable anion transporter 6, chloroplastic"/>
    <property type="match status" value="1"/>
</dbReference>
<dbReference type="FunFam" id="1.20.1250.20:FF:000003">
    <property type="entry name" value="Solute carrier family 17 member 3"/>
    <property type="match status" value="1"/>
</dbReference>
<comment type="subcellular location">
    <subcellularLocation>
        <location evidence="1">Membrane</location>
        <topology evidence="1">Multi-pass membrane protein</topology>
    </subcellularLocation>
</comment>
<evidence type="ECO:0000256" key="7">
    <source>
        <dbReference type="ARBA" id="ARBA00024362"/>
    </source>
</evidence>
<dbReference type="PROSITE" id="PS50850">
    <property type="entry name" value="MFS"/>
    <property type="match status" value="1"/>
</dbReference>
<dbReference type="EMBL" id="SIDB01000010">
    <property type="protein sequence ID" value="KAI3427037.1"/>
    <property type="molecule type" value="Genomic_DNA"/>
</dbReference>
<evidence type="ECO:0000256" key="2">
    <source>
        <dbReference type="ARBA" id="ARBA00022448"/>
    </source>
</evidence>
<evidence type="ECO:0000256" key="1">
    <source>
        <dbReference type="ARBA" id="ARBA00004141"/>
    </source>
</evidence>
<reference evidence="11" key="1">
    <citation type="journal article" date="2019" name="Plant J.">
        <title>Chlorella vulgaris genome assembly and annotation reveals the molecular basis for metabolic acclimation to high light conditions.</title>
        <authorList>
            <person name="Cecchin M."/>
            <person name="Marcolungo L."/>
            <person name="Rossato M."/>
            <person name="Girolomoni L."/>
            <person name="Cosentino E."/>
            <person name="Cuine S."/>
            <person name="Li-Beisson Y."/>
            <person name="Delledonne M."/>
            <person name="Ballottari M."/>
        </authorList>
    </citation>
    <scope>NUCLEOTIDE SEQUENCE</scope>
    <source>
        <strain evidence="11">211/11P</strain>
    </source>
</reference>
<evidence type="ECO:0000256" key="6">
    <source>
        <dbReference type="ARBA" id="ARBA00023136"/>
    </source>
</evidence>
<dbReference type="GO" id="GO:0015293">
    <property type="term" value="F:symporter activity"/>
    <property type="evidence" value="ECO:0007669"/>
    <property type="project" value="UniProtKB-KW"/>
</dbReference>
<name>A0A9D4YUC6_CHLVU</name>
<dbReference type="SUPFAM" id="SSF103473">
    <property type="entry name" value="MFS general substrate transporter"/>
    <property type="match status" value="1"/>
</dbReference>
<evidence type="ECO:0000313" key="11">
    <source>
        <dbReference type="EMBL" id="KAI3427037.1"/>
    </source>
</evidence>
<dbReference type="GO" id="GO:0016020">
    <property type="term" value="C:membrane"/>
    <property type="evidence" value="ECO:0007669"/>
    <property type="project" value="UniProtKB-SubCell"/>
</dbReference>
<protein>
    <recommendedName>
        <fullName evidence="10">Major facilitator superfamily (MFS) profile domain-containing protein</fullName>
    </recommendedName>
</protein>
<dbReference type="AlphaFoldDB" id="A0A9D4YUC6"/>
<feature type="transmembrane region" description="Helical" evidence="9">
    <location>
        <begin position="487"/>
        <end position="511"/>
    </location>
</feature>
<accession>A0A9D4YUC6</accession>
<feature type="transmembrane region" description="Helical" evidence="9">
    <location>
        <begin position="517"/>
        <end position="537"/>
    </location>
</feature>
<evidence type="ECO:0000256" key="8">
    <source>
        <dbReference type="SAM" id="MobiDB-lite"/>
    </source>
</evidence>
<comment type="caution">
    <text evidence="11">The sequence shown here is derived from an EMBL/GenBank/DDBJ whole genome shotgun (WGS) entry which is preliminary data.</text>
</comment>
<gene>
    <name evidence="11" type="ORF">D9Q98_006978</name>
</gene>
<evidence type="ECO:0000313" key="12">
    <source>
        <dbReference type="Proteomes" id="UP001055712"/>
    </source>
</evidence>
<keyword evidence="3 9" id="KW-0812">Transmembrane</keyword>